<dbReference type="PROSITE" id="PS50236">
    <property type="entry name" value="CHCR"/>
    <property type="match status" value="1"/>
</dbReference>
<evidence type="ECO:0000313" key="10">
    <source>
        <dbReference type="Proteomes" id="UP000030764"/>
    </source>
</evidence>
<dbReference type="GO" id="GO:0006886">
    <property type="term" value="P:intracellular protein transport"/>
    <property type="evidence" value="ECO:0007669"/>
    <property type="project" value="UniProtKB-UniRule"/>
</dbReference>
<evidence type="ECO:0000313" key="9">
    <source>
        <dbReference type="EMBL" id="KFD66101.1"/>
    </source>
</evidence>
<evidence type="ECO:0000256" key="3">
    <source>
        <dbReference type="ARBA" id="ARBA00023136"/>
    </source>
</evidence>
<dbReference type="Gene3D" id="1.25.40.10">
    <property type="entry name" value="Tetratricopeptide repeat domain"/>
    <property type="match status" value="1"/>
</dbReference>
<dbReference type="InterPro" id="IPR036322">
    <property type="entry name" value="WD40_repeat_dom_sf"/>
</dbReference>
<dbReference type="PANTHER" id="PTHR12894:SF49">
    <property type="entry name" value="VAM6_VPS39-LIKE PROTEIN"/>
    <property type="match status" value="1"/>
</dbReference>
<evidence type="ECO:0000256" key="2">
    <source>
        <dbReference type="ARBA" id="ARBA00004371"/>
    </source>
</evidence>
<evidence type="ECO:0000256" key="5">
    <source>
        <dbReference type="ARBA" id="ARBA00038201"/>
    </source>
</evidence>
<comment type="subcellular location">
    <subcellularLocation>
        <location evidence="1">Endomembrane system</location>
        <topology evidence="1">Peripheral membrane protein</topology>
    </subcellularLocation>
    <subcellularLocation>
        <location evidence="2">Lysosome</location>
    </subcellularLocation>
</comment>
<dbReference type="EMBL" id="KL367528">
    <property type="protein sequence ID" value="KFD66101.1"/>
    <property type="molecule type" value="Genomic_DNA"/>
</dbReference>
<dbReference type="EMBL" id="KL363184">
    <property type="protein sequence ID" value="KFD58526.1"/>
    <property type="molecule type" value="Genomic_DNA"/>
</dbReference>
<feature type="repeat" description="CHCR" evidence="6">
    <location>
        <begin position="597"/>
        <end position="781"/>
    </location>
</feature>
<gene>
    <name evidence="8" type="ORF">M513_00752</name>
    <name evidence="9" type="ORF">M514_00752</name>
</gene>
<accession>A0A085MMT0</accession>
<dbReference type="PANTHER" id="PTHR12894">
    <property type="entry name" value="CNH DOMAIN CONTAINING"/>
    <property type="match status" value="1"/>
</dbReference>
<reference evidence="8 10" key="1">
    <citation type="journal article" date="2014" name="Nat. Genet.">
        <title>Genome and transcriptome of the porcine whipworm Trichuris suis.</title>
        <authorList>
            <person name="Jex A.R."/>
            <person name="Nejsum P."/>
            <person name="Schwarz E.M."/>
            <person name="Hu L."/>
            <person name="Young N.D."/>
            <person name="Hall R.S."/>
            <person name="Korhonen P.K."/>
            <person name="Liao S."/>
            <person name="Thamsborg S."/>
            <person name="Xia J."/>
            <person name="Xu P."/>
            <person name="Wang S."/>
            <person name="Scheerlinck J.P."/>
            <person name="Hofmann A."/>
            <person name="Sternberg P.W."/>
            <person name="Wang J."/>
            <person name="Gasser R.B."/>
        </authorList>
    </citation>
    <scope>NUCLEOTIDE SEQUENCE [LARGE SCALE GENOMIC DNA]</scope>
    <source>
        <strain evidence="9">DCEP-RM93F</strain>
        <strain evidence="8">DCEP-RM93M</strain>
    </source>
</reference>
<feature type="domain" description="CNH" evidence="7">
    <location>
        <begin position="15"/>
        <end position="310"/>
    </location>
</feature>
<evidence type="ECO:0000259" key="7">
    <source>
        <dbReference type="PROSITE" id="PS50219"/>
    </source>
</evidence>
<sequence length="916" mass="104233">MYEAYSIFPVAQKLPLVVNSIASHDGYVLAGTKSGFLLRYRVRSIDDSLGFDAQHDFQVCKTFSKKPVTQLKILPQSSLLLSLTDGVVEVHDLNQANFPLLSVVPKSKNASCFSTCEWDTHLEQSSGPPSSGDLYILLAVAIRRKCQLYSLSGKEFVIFSALSEVSFSDTVRSVALLGNYMVAAVRDEYFHVTLIDDTNTDPGLMRSLFTVGSYGKGGESFITVMQDRRIFACRRADLTHFFRFNGELAVHDGYENIRWSDVPTAVEYDNMYLIGLLPKAIEVRSVKPSFLIQSVELQKVKLITRSSCGFLYCACSSASNQTDLFFLDANAGAVENVQRLVKEKQYELAVQIAETIANGQGSGDRKKRVRDVKFLYAFHLFSKRRFQEAFDIYCEIKADVLYVIGLFPDLLPNEIRRTISYPGPLPTELPKHDMQRALIALTSFLSEIRTNIARRLDLHKKSKIMPSVAAGESLKLSSEEEVAQMRNSLEIVDTTLLKCYLKYNDILVSSLLRLPDNSCNVAESEAMLKEHGKFSELFLLYERKSMHDKALQLLREQADGADVGCEIFDRAVSYLQDLGADHFDLICEYARWILQKKPELLLKIFTEDCAPVKELNKFKVLEFIQKHCPEYVMPYLEHVVYQWHDENERFHDILGEKYINEVKDLYMSYGPDQPGTPFPTGTEKSFALVVAEKKLLHFLETSVHYNPEILLVQLPYFVMHEARAAIFGRLKRHDQVLAVYVNILRDFQSARNYCCRNYKEDDPSASQLFLRLFQFYINPPSNSILGISYATLPSPSRMVNQALEVLFEFSKLMDTSKALAELSSNVALTDLSIPLQKVILDTLDTTWETGLKRNVTQMLHAKAQTSRMQWQGERIVINHESQCANCQKRIDNSAFVRFADGTLVHYYCFKKESTSN</sequence>
<keyword evidence="4" id="KW-0458">Lysosome</keyword>
<dbReference type="Pfam" id="PF10366">
    <property type="entry name" value="Vps39_1"/>
    <property type="match status" value="1"/>
</dbReference>
<evidence type="ECO:0000256" key="4">
    <source>
        <dbReference type="ARBA" id="ARBA00023228"/>
    </source>
</evidence>
<dbReference type="InterPro" id="IPR001180">
    <property type="entry name" value="CNH_dom"/>
</dbReference>
<dbReference type="GO" id="GO:0012505">
    <property type="term" value="C:endomembrane system"/>
    <property type="evidence" value="ECO:0007669"/>
    <property type="project" value="UniProtKB-SubCell"/>
</dbReference>
<evidence type="ECO:0000256" key="6">
    <source>
        <dbReference type="PROSITE-ProRule" id="PRU01006"/>
    </source>
</evidence>
<dbReference type="InterPro" id="IPR019452">
    <property type="entry name" value="VPS39/TGF_beta_rcpt-assoc_1"/>
</dbReference>
<dbReference type="AlphaFoldDB" id="A0A085MMT0"/>
<dbReference type="Pfam" id="PF00780">
    <property type="entry name" value="CNH"/>
    <property type="match status" value="1"/>
</dbReference>
<dbReference type="PROSITE" id="PS50219">
    <property type="entry name" value="CNH"/>
    <property type="match status" value="1"/>
</dbReference>
<dbReference type="Pfam" id="PF10367">
    <property type="entry name" value="zf-Vps39_C"/>
    <property type="match status" value="1"/>
</dbReference>
<dbReference type="InterPro" id="IPR011990">
    <property type="entry name" value="TPR-like_helical_dom_sf"/>
</dbReference>
<name>A0A085MMT0_9BILA</name>
<dbReference type="GO" id="GO:0005764">
    <property type="term" value="C:lysosome"/>
    <property type="evidence" value="ECO:0007669"/>
    <property type="project" value="UniProtKB-SubCell"/>
</dbReference>
<dbReference type="GO" id="GO:0016020">
    <property type="term" value="C:membrane"/>
    <property type="evidence" value="ECO:0007669"/>
    <property type="project" value="TreeGrafter"/>
</dbReference>
<dbReference type="SUPFAM" id="SSF50978">
    <property type="entry name" value="WD40 repeat-like"/>
    <property type="match status" value="1"/>
</dbReference>
<dbReference type="InterPro" id="IPR019453">
    <property type="entry name" value="VPS39/TGFA1_Znf"/>
</dbReference>
<dbReference type="GO" id="GO:0034058">
    <property type="term" value="P:endosomal vesicle fusion"/>
    <property type="evidence" value="ECO:0007669"/>
    <property type="project" value="TreeGrafter"/>
</dbReference>
<evidence type="ECO:0000313" key="8">
    <source>
        <dbReference type="EMBL" id="KFD58526.1"/>
    </source>
</evidence>
<comment type="similarity">
    <text evidence="5">Belongs to the VAM6/VPS39 family.</text>
</comment>
<dbReference type="Proteomes" id="UP000030758">
    <property type="component" value="Unassembled WGS sequence"/>
</dbReference>
<proteinExistence type="inferred from homology"/>
<dbReference type="GO" id="GO:0006914">
    <property type="term" value="P:autophagy"/>
    <property type="evidence" value="ECO:0007669"/>
    <property type="project" value="TreeGrafter"/>
</dbReference>
<dbReference type="Proteomes" id="UP000030764">
    <property type="component" value="Unassembled WGS sequence"/>
</dbReference>
<organism evidence="8 10">
    <name type="scientific">Trichuris suis</name>
    <name type="common">pig whipworm</name>
    <dbReference type="NCBI Taxonomy" id="68888"/>
    <lineage>
        <taxon>Eukaryota</taxon>
        <taxon>Metazoa</taxon>
        <taxon>Ecdysozoa</taxon>
        <taxon>Nematoda</taxon>
        <taxon>Enoplea</taxon>
        <taxon>Dorylaimia</taxon>
        <taxon>Trichinellida</taxon>
        <taxon>Trichuridae</taxon>
        <taxon>Trichuris</taxon>
    </lineage>
</organism>
<keyword evidence="10" id="KW-1185">Reference proteome</keyword>
<dbReference type="InterPro" id="IPR000547">
    <property type="entry name" value="Clathrin_H-chain/VPS_repeat"/>
</dbReference>
<keyword evidence="3" id="KW-0472">Membrane</keyword>
<evidence type="ECO:0000256" key="1">
    <source>
        <dbReference type="ARBA" id="ARBA00004184"/>
    </source>
</evidence>
<protein>
    <recommendedName>
        <fullName evidence="7">CNH domain-containing protein</fullName>
    </recommendedName>
</protein>
<dbReference type="InterPro" id="IPR032914">
    <property type="entry name" value="Vam6/VPS39/TRAP1"/>
</dbReference>